<feature type="transmembrane region" description="Helical" evidence="1">
    <location>
        <begin position="308"/>
        <end position="326"/>
    </location>
</feature>
<feature type="transmembrane region" description="Helical" evidence="1">
    <location>
        <begin position="160"/>
        <end position="183"/>
    </location>
</feature>
<reference evidence="3" key="1">
    <citation type="submission" date="2016-04" db="UniProtKB">
        <authorList>
            <consortium name="WormBaseParasite"/>
        </authorList>
    </citation>
    <scope>IDENTIFICATION</scope>
</reference>
<proteinExistence type="predicted"/>
<feature type="transmembrane region" description="Helical" evidence="1">
    <location>
        <begin position="6"/>
        <end position="21"/>
    </location>
</feature>
<accession>A0A158Q799</accession>
<organism evidence="2 3">
    <name type="scientific">Elaeophora elaphi</name>
    <dbReference type="NCBI Taxonomy" id="1147741"/>
    <lineage>
        <taxon>Eukaryota</taxon>
        <taxon>Metazoa</taxon>
        <taxon>Ecdysozoa</taxon>
        <taxon>Nematoda</taxon>
        <taxon>Chromadorea</taxon>
        <taxon>Rhabditida</taxon>
        <taxon>Spirurina</taxon>
        <taxon>Spiruromorpha</taxon>
        <taxon>Filarioidea</taxon>
        <taxon>Onchocercidae</taxon>
        <taxon>Elaeophora</taxon>
    </lineage>
</organism>
<dbReference type="Gene3D" id="1.20.1250.20">
    <property type="entry name" value="MFS general substrate transporter like domains"/>
    <property type="match status" value="1"/>
</dbReference>
<feature type="transmembrane region" description="Helical" evidence="1">
    <location>
        <begin position="41"/>
        <end position="62"/>
    </location>
</feature>
<name>A0A158Q799_9BILA</name>
<keyword evidence="1" id="KW-0472">Membrane</keyword>
<dbReference type="CDD" id="cd17487">
    <property type="entry name" value="MFS_MFSD5_like"/>
    <property type="match status" value="1"/>
</dbReference>
<dbReference type="Pfam" id="PF05631">
    <property type="entry name" value="MFS_5"/>
    <property type="match status" value="1"/>
</dbReference>
<dbReference type="Proteomes" id="UP000050640">
    <property type="component" value="Unplaced"/>
</dbReference>
<protein>
    <submittedName>
        <fullName evidence="3">Molybdate transporter 2 homolog</fullName>
    </submittedName>
</protein>
<dbReference type="STRING" id="1147741.A0A158Q799"/>
<dbReference type="PANTHER" id="PTHR23516">
    <property type="entry name" value="SAM (S-ADENOSYL METHIONINE) TRANSPORTER"/>
    <property type="match status" value="1"/>
</dbReference>
<dbReference type="GO" id="GO:0016020">
    <property type="term" value="C:membrane"/>
    <property type="evidence" value="ECO:0007669"/>
    <property type="project" value="InterPro"/>
</dbReference>
<dbReference type="AlphaFoldDB" id="A0A158Q799"/>
<keyword evidence="1" id="KW-1133">Transmembrane helix</keyword>
<keyword evidence="1" id="KW-0812">Transmembrane</keyword>
<feature type="transmembrane region" description="Helical" evidence="1">
    <location>
        <begin position="280"/>
        <end position="299"/>
    </location>
</feature>
<evidence type="ECO:0000313" key="3">
    <source>
        <dbReference type="WBParaSite" id="EEL_0000395101-mRNA-1"/>
    </source>
</evidence>
<evidence type="ECO:0000256" key="1">
    <source>
        <dbReference type="SAM" id="Phobius"/>
    </source>
</evidence>
<dbReference type="WBParaSite" id="EEL_0000395101-mRNA-1">
    <property type="protein sequence ID" value="EEL_0000395101-mRNA-1"/>
    <property type="gene ID" value="EEL_0000395101"/>
</dbReference>
<feature type="transmembrane region" description="Helical" evidence="1">
    <location>
        <begin position="103"/>
        <end position="120"/>
    </location>
</feature>
<keyword evidence="2" id="KW-1185">Reference proteome</keyword>
<feature type="transmembrane region" description="Helical" evidence="1">
    <location>
        <begin position="240"/>
        <end position="260"/>
    </location>
</feature>
<dbReference type="SUPFAM" id="SSF103473">
    <property type="entry name" value="MFS general substrate transporter"/>
    <property type="match status" value="1"/>
</dbReference>
<feature type="transmembrane region" description="Helical" evidence="1">
    <location>
        <begin position="74"/>
        <end position="91"/>
    </location>
</feature>
<feature type="transmembrane region" description="Helical" evidence="1">
    <location>
        <begin position="126"/>
        <end position="148"/>
    </location>
</feature>
<dbReference type="GO" id="GO:0015098">
    <property type="term" value="F:molybdate ion transmembrane transporter activity"/>
    <property type="evidence" value="ECO:0007669"/>
    <property type="project" value="InterPro"/>
</dbReference>
<feature type="transmembrane region" description="Helical" evidence="1">
    <location>
        <begin position="332"/>
        <end position="354"/>
    </location>
</feature>
<sequence length="417" mass="47243">MFFEWTFYALAVICIIQYFYTKSTNYTSENPIFRQFQCRYLLIYFLAAAGDWLQGPYVYVLYSSYGMTKHEIELLFVADFGSSLTLGTFIASTADKYGRRLNCLLYAILYATTCITQHFANFWILIIGRIFAGVATSIFYSAFESWLVCEHNKRGFSPDLLKIIFSNAALGNSIVAIISGLVAQHSADAFGYVIPFDISLAVLITMTICAIACWTENYGCEKTALSLQFMDACSAMRNDWRVICLALIQSLFEGTLYLFVLQWTPALSDASDSATIPHGYIFASFMVAIMIGSTMFKLFSKYQRPESFMRFVLVVSALCLATPIIWPNHAMAIFAAFVFFEICVGIFWPSMGFMRGIYIAEVTRATVMNFCRIPLNVIVITILLQNLPRKTIFQCCVIFLSLSTAAQQYLYRYILLS</sequence>
<dbReference type="InterPro" id="IPR036259">
    <property type="entry name" value="MFS_trans_sf"/>
</dbReference>
<dbReference type="PANTHER" id="PTHR23516:SF23">
    <property type="entry name" value="MOLYBDATE-ANION TRANSPORTER"/>
    <property type="match status" value="1"/>
</dbReference>
<evidence type="ECO:0000313" key="2">
    <source>
        <dbReference type="Proteomes" id="UP000050640"/>
    </source>
</evidence>
<feature type="transmembrane region" description="Helical" evidence="1">
    <location>
        <begin position="189"/>
        <end position="214"/>
    </location>
</feature>
<dbReference type="InterPro" id="IPR008509">
    <property type="entry name" value="MOT2/MFSD5"/>
</dbReference>